<dbReference type="PANTHER" id="PTHR11986">
    <property type="entry name" value="AMINOTRANSFERASE CLASS III"/>
    <property type="match status" value="1"/>
</dbReference>
<dbReference type="RefSeq" id="WP_078923589.1">
    <property type="nucleotide sequence ID" value="NZ_FUYB01000019.1"/>
</dbReference>
<dbReference type="InterPro" id="IPR049704">
    <property type="entry name" value="Aminotrans_3_PPA_site"/>
</dbReference>
<dbReference type="GO" id="GO:0030170">
    <property type="term" value="F:pyridoxal phosphate binding"/>
    <property type="evidence" value="ECO:0007669"/>
    <property type="project" value="InterPro"/>
</dbReference>
<dbReference type="InterPro" id="IPR050103">
    <property type="entry name" value="Class-III_PLP-dep_AT"/>
</dbReference>
<keyword evidence="5 6" id="KW-0663">Pyridoxal phosphate</keyword>
<dbReference type="InterPro" id="IPR005814">
    <property type="entry name" value="Aminotrans_3"/>
</dbReference>
<evidence type="ECO:0000256" key="6">
    <source>
        <dbReference type="RuleBase" id="RU003560"/>
    </source>
</evidence>
<name>A0A1T4XMT9_9GAMM</name>
<keyword evidence="3 7" id="KW-0032">Aminotransferase</keyword>
<organism evidence="7 8">
    <name type="scientific">Thiothrix eikelboomii</name>
    <dbReference type="NCBI Taxonomy" id="92487"/>
    <lineage>
        <taxon>Bacteria</taxon>
        <taxon>Pseudomonadati</taxon>
        <taxon>Pseudomonadota</taxon>
        <taxon>Gammaproteobacteria</taxon>
        <taxon>Thiotrichales</taxon>
        <taxon>Thiotrichaceae</taxon>
        <taxon>Thiothrix</taxon>
    </lineage>
</organism>
<sequence length="434" mass="46306">MTETLLNRRKAAIPAGAATSHPFFVDRAEGSELWDTDGKHYVDFVAGIAVMNVGHRHPRVMAAIAAQMDRYAHVAWPVQHYEPYVAVCERLNAVAPINDAVSFLVNTGAEATENAVKIARLATGRSGIIAFTGSFHGRTNLALSLTGKVAPLRASYPHFQPGIFHIPFPIPDHGTSEEESLRALDHLFRASISPDQVAAILVEPVQGEGGYYMAPPAFLQKIQQICSDHGILFIADEIQSGFGRTGKFFAIEHSGVEPDLIPVAKGIGGGLPLAGVIGKRSVMDKVMPGSLGGTFAGNPLACAASLAVFDIIRDEGLLDRATAIGQHLTTALARITARTDVPPIGAVRGLGAMVAFEVFKTEDHSVPDSDTTKTIATRAAAEGLLVLPCGYWGNTIRIAPPLTTTDKLLDEGLNRLTRALTGLYSNTIRKENHA</sequence>
<keyword evidence="4 7" id="KW-0808">Transferase</keyword>
<evidence type="ECO:0000256" key="5">
    <source>
        <dbReference type="ARBA" id="ARBA00022898"/>
    </source>
</evidence>
<dbReference type="Pfam" id="PF00202">
    <property type="entry name" value="Aminotran_3"/>
    <property type="match status" value="1"/>
</dbReference>
<dbReference type="Gene3D" id="3.90.1150.10">
    <property type="entry name" value="Aspartate Aminotransferase, domain 1"/>
    <property type="match status" value="1"/>
</dbReference>
<comment type="similarity">
    <text evidence="2 6">Belongs to the class-III pyridoxal-phosphate-dependent aminotransferase family.</text>
</comment>
<dbReference type="InterPro" id="IPR015422">
    <property type="entry name" value="PyrdxlP-dep_Trfase_small"/>
</dbReference>
<dbReference type="PANTHER" id="PTHR11986:SF58">
    <property type="entry name" value="LEUCINE_METHIONINE RACEMASE"/>
    <property type="match status" value="1"/>
</dbReference>
<dbReference type="CDD" id="cd00610">
    <property type="entry name" value="OAT_like"/>
    <property type="match status" value="1"/>
</dbReference>
<dbReference type="FunFam" id="3.40.640.10:FF:000013">
    <property type="entry name" value="4-aminobutyrate aminotransferase"/>
    <property type="match status" value="1"/>
</dbReference>
<dbReference type="OrthoDB" id="9801052at2"/>
<evidence type="ECO:0000256" key="1">
    <source>
        <dbReference type="ARBA" id="ARBA00001933"/>
    </source>
</evidence>
<evidence type="ECO:0000256" key="2">
    <source>
        <dbReference type="ARBA" id="ARBA00008954"/>
    </source>
</evidence>
<dbReference type="EMBL" id="FUYB01000019">
    <property type="protein sequence ID" value="SKA90478.1"/>
    <property type="molecule type" value="Genomic_DNA"/>
</dbReference>
<dbReference type="InterPro" id="IPR015424">
    <property type="entry name" value="PyrdxlP-dep_Trfase"/>
</dbReference>
<gene>
    <name evidence="7" type="ORF">SAMN02745130_03151</name>
</gene>
<dbReference type="Gene3D" id="3.40.640.10">
    <property type="entry name" value="Type I PLP-dependent aspartate aminotransferase-like (Major domain)"/>
    <property type="match status" value="1"/>
</dbReference>
<comment type="cofactor">
    <cofactor evidence="1">
        <name>pyridoxal 5'-phosphate</name>
        <dbReference type="ChEBI" id="CHEBI:597326"/>
    </cofactor>
</comment>
<protein>
    <submittedName>
        <fullName evidence="7">4-aminobutyrate aminotransferase / (S)-3-amino-2-methylpropionate transaminase</fullName>
    </submittedName>
</protein>
<evidence type="ECO:0000313" key="7">
    <source>
        <dbReference type="EMBL" id="SKA90478.1"/>
    </source>
</evidence>
<proteinExistence type="inferred from homology"/>
<evidence type="ECO:0000256" key="3">
    <source>
        <dbReference type="ARBA" id="ARBA00022576"/>
    </source>
</evidence>
<accession>A0A1T4XMT9</accession>
<dbReference type="Proteomes" id="UP000190460">
    <property type="component" value="Unassembled WGS sequence"/>
</dbReference>
<dbReference type="AlphaFoldDB" id="A0A1T4XMT9"/>
<keyword evidence="8" id="KW-1185">Reference proteome</keyword>
<reference evidence="7 8" key="1">
    <citation type="submission" date="2017-02" db="EMBL/GenBank/DDBJ databases">
        <authorList>
            <person name="Peterson S.W."/>
        </authorList>
    </citation>
    <scope>NUCLEOTIDE SEQUENCE [LARGE SCALE GENOMIC DNA]</scope>
    <source>
        <strain evidence="7 8">ATCC 49788</strain>
    </source>
</reference>
<evidence type="ECO:0000313" key="8">
    <source>
        <dbReference type="Proteomes" id="UP000190460"/>
    </source>
</evidence>
<dbReference type="GO" id="GO:0042802">
    <property type="term" value="F:identical protein binding"/>
    <property type="evidence" value="ECO:0007669"/>
    <property type="project" value="TreeGrafter"/>
</dbReference>
<dbReference type="STRING" id="92487.SAMN02745130_03151"/>
<dbReference type="PROSITE" id="PS00600">
    <property type="entry name" value="AA_TRANSFER_CLASS_3"/>
    <property type="match status" value="1"/>
</dbReference>
<dbReference type="InterPro" id="IPR015421">
    <property type="entry name" value="PyrdxlP-dep_Trfase_major"/>
</dbReference>
<evidence type="ECO:0000256" key="4">
    <source>
        <dbReference type="ARBA" id="ARBA00022679"/>
    </source>
</evidence>
<dbReference type="PIRSF" id="PIRSF000521">
    <property type="entry name" value="Transaminase_4ab_Lys_Orn"/>
    <property type="match status" value="1"/>
</dbReference>
<dbReference type="SUPFAM" id="SSF53383">
    <property type="entry name" value="PLP-dependent transferases"/>
    <property type="match status" value="1"/>
</dbReference>
<dbReference type="GO" id="GO:0008483">
    <property type="term" value="F:transaminase activity"/>
    <property type="evidence" value="ECO:0007669"/>
    <property type="project" value="UniProtKB-KW"/>
</dbReference>